<dbReference type="SMART" id="SM00184">
    <property type="entry name" value="RING"/>
    <property type="match status" value="1"/>
</dbReference>
<dbReference type="InterPro" id="IPR013083">
    <property type="entry name" value="Znf_RING/FYVE/PHD"/>
</dbReference>
<evidence type="ECO:0000256" key="8">
    <source>
        <dbReference type="PROSITE-ProRule" id="PRU00175"/>
    </source>
</evidence>
<keyword evidence="7" id="KW-0862">Zinc</keyword>
<dbReference type="InParanoid" id="A0A200QI39"/>
<keyword evidence="12" id="KW-1185">Reference proteome</keyword>
<dbReference type="EMBL" id="MVGT01002031">
    <property type="protein sequence ID" value="OVA10170.1"/>
    <property type="molecule type" value="Genomic_DNA"/>
</dbReference>
<dbReference type="Pfam" id="PF13639">
    <property type="entry name" value="zf-RING_2"/>
    <property type="match status" value="1"/>
</dbReference>
<dbReference type="Proteomes" id="UP000195402">
    <property type="component" value="Unassembled WGS sequence"/>
</dbReference>
<keyword evidence="4" id="KW-0479">Metal-binding</keyword>
<dbReference type="STRING" id="56857.A0A200QI39"/>
<name>A0A200QI39_MACCD</name>
<evidence type="ECO:0000313" key="11">
    <source>
        <dbReference type="EMBL" id="OVA10170.1"/>
    </source>
</evidence>
<comment type="caution">
    <text evidence="11">The sequence shown here is derived from an EMBL/GenBank/DDBJ whole genome shotgun (WGS) entry which is preliminary data.</text>
</comment>
<evidence type="ECO:0000256" key="7">
    <source>
        <dbReference type="ARBA" id="ARBA00022833"/>
    </source>
</evidence>
<proteinExistence type="predicted"/>
<dbReference type="PANTHER" id="PTHR22937">
    <property type="entry name" value="E3 UBIQUITIN-PROTEIN LIGASE RNF165"/>
    <property type="match status" value="1"/>
</dbReference>
<evidence type="ECO:0000256" key="1">
    <source>
        <dbReference type="ARBA" id="ARBA00000900"/>
    </source>
</evidence>
<dbReference type="EC" id="2.3.2.27" evidence="2"/>
<comment type="catalytic activity">
    <reaction evidence="1">
        <text>S-ubiquitinyl-[E2 ubiquitin-conjugating enzyme]-L-cysteine + [acceptor protein]-L-lysine = [E2 ubiquitin-conjugating enzyme]-L-cysteine + N(6)-ubiquitinyl-[acceptor protein]-L-lysine.</text>
        <dbReference type="EC" id="2.3.2.27"/>
    </reaction>
</comment>
<feature type="compositionally biased region" description="Basic and acidic residues" evidence="9">
    <location>
        <begin position="438"/>
        <end position="451"/>
    </location>
</feature>
<dbReference type="PROSITE" id="PS50089">
    <property type="entry name" value="ZF_RING_2"/>
    <property type="match status" value="1"/>
</dbReference>
<evidence type="ECO:0000256" key="4">
    <source>
        <dbReference type="ARBA" id="ARBA00022723"/>
    </source>
</evidence>
<evidence type="ECO:0000256" key="6">
    <source>
        <dbReference type="ARBA" id="ARBA00022786"/>
    </source>
</evidence>
<evidence type="ECO:0000256" key="5">
    <source>
        <dbReference type="ARBA" id="ARBA00022771"/>
    </source>
</evidence>
<dbReference type="OMA" id="HFSSHWN"/>
<gene>
    <name evidence="11" type="ORF">BVC80_1591g83</name>
</gene>
<feature type="domain" description="RING-type" evidence="10">
    <location>
        <begin position="539"/>
        <end position="580"/>
    </location>
</feature>
<feature type="region of interest" description="Disordered" evidence="9">
    <location>
        <begin position="219"/>
        <end position="239"/>
    </location>
</feature>
<dbReference type="FunCoup" id="A0A200QI39">
    <property type="interactions" value="1087"/>
</dbReference>
<evidence type="ECO:0000256" key="2">
    <source>
        <dbReference type="ARBA" id="ARBA00012483"/>
    </source>
</evidence>
<dbReference type="InterPro" id="IPR045191">
    <property type="entry name" value="MBR1/2-like"/>
</dbReference>
<dbReference type="Gene3D" id="3.30.40.10">
    <property type="entry name" value="Zinc/RING finger domain, C3HC4 (zinc finger)"/>
    <property type="match status" value="1"/>
</dbReference>
<dbReference type="CDD" id="cd16469">
    <property type="entry name" value="RING-H2_RNF24-like"/>
    <property type="match status" value="1"/>
</dbReference>
<evidence type="ECO:0000259" key="10">
    <source>
        <dbReference type="PROSITE" id="PS50089"/>
    </source>
</evidence>
<dbReference type="GO" id="GO:0008270">
    <property type="term" value="F:zinc ion binding"/>
    <property type="evidence" value="ECO:0007669"/>
    <property type="project" value="UniProtKB-KW"/>
</dbReference>
<evidence type="ECO:0000256" key="3">
    <source>
        <dbReference type="ARBA" id="ARBA00022679"/>
    </source>
</evidence>
<reference evidence="11 12" key="1">
    <citation type="journal article" date="2017" name="Mol. Plant">
        <title>The Genome of Medicinal Plant Macleaya cordata Provides New Insights into Benzylisoquinoline Alkaloids Metabolism.</title>
        <authorList>
            <person name="Liu X."/>
            <person name="Liu Y."/>
            <person name="Huang P."/>
            <person name="Ma Y."/>
            <person name="Qing Z."/>
            <person name="Tang Q."/>
            <person name="Cao H."/>
            <person name="Cheng P."/>
            <person name="Zheng Y."/>
            <person name="Yuan Z."/>
            <person name="Zhou Y."/>
            <person name="Liu J."/>
            <person name="Tang Z."/>
            <person name="Zhuo Y."/>
            <person name="Zhang Y."/>
            <person name="Yu L."/>
            <person name="Huang J."/>
            <person name="Yang P."/>
            <person name="Peng Q."/>
            <person name="Zhang J."/>
            <person name="Jiang W."/>
            <person name="Zhang Z."/>
            <person name="Lin K."/>
            <person name="Ro D.K."/>
            <person name="Chen X."/>
            <person name="Xiong X."/>
            <person name="Shang Y."/>
            <person name="Huang S."/>
            <person name="Zeng J."/>
        </authorList>
    </citation>
    <scope>NUCLEOTIDE SEQUENCE [LARGE SCALE GENOMIC DNA]</scope>
    <source>
        <strain evidence="12">cv. BLH2017</strain>
        <tissue evidence="11">Root</tissue>
    </source>
</reference>
<dbReference type="AlphaFoldDB" id="A0A200QI39"/>
<evidence type="ECO:0000313" key="12">
    <source>
        <dbReference type="Proteomes" id="UP000195402"/>
    </source>
</evidence>
<dbReference type="InterPro" id="IPR001841">
    <property type="entry name" value="Znf_RING"/>
</dbReference>
<evidence type="ECO:0000256" key="9">
    <source>
        <dbReference type="SAM" id="MobiDB-lite"/>
    </source>
</evidence>
<dbReference type="FunFam" id="3.30.40.10:FF:000538">
    <property type="entry name" value="E3 ubiquitin-protein ligase MBR2 isoform A"/>
    <property type="match status" value="1"/>
</dbReference>
<keyword evidence="3" id="KW-0808">Transferase</keyword>
<keyword evidence="6" id="KW-0833">Ubl conjugation pathway</keyword>
<dbReference type="PANTHER" id="PTHR22937:SF65">
    <property type="entry name" value="E3 UBIQUITIN-PROTEIN LIGASE ARK2C"/>
    <property type="match status" value="1"/>
</dbReference>
<sequence>MSVMEVSTVVAVPHRIEPKFGVESGVYLLFFRLQDINHIQHIAYIVMGHRHVFNTSEMFESGNDQNQNQNPIHVQQPFVHLGRASAWENGSVISPMPNMSTGGVNSVSHWNSAPRSNHYSTSAISMQIPHYETATSGPFVDPFIHPSAATNFYPVPQHYADQPSSSSSYSHIINGVESGIVDPMTGSGRGPCKRKSPAIPDVCERGNTSRYYNAGSYSNHSVSSDIQPEKPTLRSQHWPWDPMGITPSYRGSNLSIAEGSERNVRSRSSVNLEVNLATTHLSNNPSLHLHSAGNLIDHSVRADTANINFSAPTREWNHIPAPLAAQGRVLASGVTGLNQGANQFPLESSNYGMVEFSGHHHNIPSRYPVLPPQNIHGSAPQVVRGGSSSYAQRAVPAYRVMSSHPHFGYVATSSGDSLQSAAHSSRHPRTLPTMGFHGGDRSGRSRSSYDRLHPLSHHDRRVAEGIMTVDQAVLYGSRNLLDQHRDMRLDIDNMSYEELLALGERIGSVNTGLSEDLISKCLIKTVNCRSDQIQEELTCVICLEEYKKEEVGRLINCGHDYHVGCIKKWLSMKNACPICKAPVLADKLKEE</sequence>
<keyword evidence="5 8" id="KW-0863">Zinc-finger</keyword>
<dbReference type="SUPFAM" id="SSF57850">
    <property type="entry name" value="RING/U-box"/>
    <property type="match status" value="1"/>
</dbReference>
<dbReference type="OrthoDB" id="8062037at2759"/>
<accession>A0A200QI39</accession>
<dbReference type="GO" id="GO:0061630">
    <property type="term" value="F:ubiquitin protein ligase activity"/>
    <property type="evidence" value="ECO:0007669"/>
    <property type="project" value="UniProtKB-EC"/>
</dbReference>
<feature type="region of interest" description="Disordered" evidence="9">
    <location>
        <begin position="418"/>
        <end position="451"/>
    </location>
</feature>
<protein>
    <recommendedName>
        <fullName evidence="2">RING-type E3 ubiquitin transferase</fullName>
        <ecNumber evidence="2">2.3.2.27</ecNumber>
    </recommendedName>
</protein>
<organism evidence="11 12">
    <name type="scientific">Macleaya cordata</name>
    <name type="common">Five-seeded plume-poppy</name>
    <name type="synonym">Bocconia cordata</name>
    <dbReference type="NCBI Taxonomy" id="56857"/>
    <lineage>
        <taxon>Eukaryota</taxon>
        <taxon>Viridiplantae</taxon>
        <taxon>Streptophyta</taxon>
        <taxon>Embryophyta</taxon>
        <taxon>Tracheophyta</taxon>
        <taxon>Spermatophyta</taxon>
        <taxon>Magnoliopsida</taxon>
        <taxon>Ranunculales</taxon>
        <taxon>Papaveraceae</taxon>
        <taxon>Papaveroideae</taxon>
        <taxon>Macleaya</taxon>
    </lineage>
</organism>